<dbReference type="PROSITE" id="PS50931">
    <property type="entry name" value="HTH_LYSR"/>
    <property type="match status" value="1"/>
</dbReference>
<proteinExistence type="inferred from homology"/>
<evidence type="ECO:0000256" key="3">
    <source>
        <dbReference type="ARBA" id="ARBA00023125"/>
    </source>
</evidence>
<dbReference type="Pfam" id="PF03466">
    <property type="entry name" value="LysR_substrate"/>
    <property type="match status" value="1"/>
</dbReference>
<dbReference type="InterPro" id="IPR005119">
    <property type="entry name" value="LysR_subst-bd"/>
</dbReference>
<accession>A0A1G6A1G5</accession>
<dbReference type="PANTHER" id="PTHR30537">
    <property type="entry name" value="HTH-TYPE TRANSCRIPTIONAL REGULATOR"/>
    <property type="match status" value="1"/>
</dbReference>
<dbReference type="STRING" id="665467.SAMN02982931_00050"/>
<dbReference type="FunFam" id="1.10.10.10:FF:000001">
    <property type="entry name" value="LysR family transcriptional regulator"/>
    <property type="match status" value="1"/>
</dbReference>
<gene>
    <name evidence="7" type="ORF">SAMN02982931_00050</name>
</gene>
<keyword evidence="3 7" id="KW-0238">DNA-binding</keyword>
<dbReference type="SUPFAM" id="SSF53850">
    <property type="entry name" value="Periplasmic binding protein-like II"/>
    <property type="match status" value="1"/>
</dbReference>
<dbReference type="SUPFAM" id="SSF46785">
    <property type="entry name" value="Winged helix' DNA-binding domain"/>
    <property type="match status" value="1"/>
</dbReference>
<dbReference type="AlphaFoldDB" id="A0A1G6A1G5"/>
<keyword evidence="8" id="KW-1185">Reference proteome</keyword>
<evidence type="ECO:0000313" key="8">
    <source>
        <dbReference type="Proteomes" id="UP000199071"/>
    </source>
</evidence>
<dbReference type="CDD" id="cd08422">
    <property type="entry name" value="PBP2_CrgA_like"/>
    <property type="match status" value="1"/>
</dbReference>
<feature type="region of interest" description="Disordered" evidence="5">
    <location>
        <begin position="295"/>
        <end position="320"/>
    </location>
</feature>
<dbReference type="Gene3D" id="3.40.190.290">
    <property type="match status" value="1"/>
</dbReference>
<protein>
    <submittedName>
        <fullName evidence="7">DNA-binding transcriptional regulator, LysR family</fullName>
    </submittedName>
</protein>
<evidence type="ECO:0000256" key="2">
    <source>
        <dbReference type="ARBA" id="ARBA00023015"/>
    </source>
</evidence>
<dbReference type="GO" id="GO:0043565">
    <property type="term" value="F:sequence-specific DNA binding"/>
    <property type="evidence" value="ECO:0007669"/>
    <property type="project" value="TreeGrafter"/>
</dbReference>
<dbReference type="Pfam" id="PF00126">
    <property type="entry name" value="HTH_1"/>
    <property type="match status" value="1"/>
</dbReference>
<dbReference type="GO" id="GO:0003700">
    <property type="term" value="F:DNA-binding transcription factor activity"/>
    <property type="evidence" value="ECO:0007669"/>
    <property type="project" value="InterPro"/>
</dbReference>
<name>A0A1G6A1G5_9HYPH</name>
<keyword evidence="4" id="KW-0804">Transcription</keyword>
<evidence type="ECO:0000256" key="5">
    <source>
        <dbReference type="SAM" id="MobiDB-lite"/>
    </source>
</evidence>
<dbReference type="InterPro" id="IPR036390">
    <property type="entry name" value="WH_DNA-bd_sf"/>
</dbReference>
<dbReference type="PANTHER" id="PTHR30537:SF5">
    <property type="entry name" value="HTH-TYPE TRANSCRIPTIONAL ACTIVATOR TTDR-RELATED"/>
    <property type="match status" value="1"/>
</dbReference>
<dbReference type="Proteomes" id="UP000199071">
    <property type="component" value="Unassembled WGS sequence"/>
</dbReference>
<sequence>MDLNDIPIFLKVAETGSFTAAARGLGLPKTTVSRRVARLEDAVGIRLLQRTTRSLSLTDAGRRYFEECSVAMAAVDQANRRTAEMQEEPSGTIRISGPADTGFLADTVTDFMALYPKVSMEVVLTDHALNLVEEGIDVAIRAGQLADSSLVARKLAPSRRAFVASPDYLATRGVPEAPADLARHDCIVFGRTIEGATWLIRGAEGPETIAVRGRIAVNTVQFAIRAAAAGLGVALIPSPLAGLEIRQGRLRTVLEAYEPPHGGLYAVYPSNRHMPVAVTTFVDFLAERTGWLRATGAMSPEGPPPADGAEAADVSLTRRP</sequence>
<reference evidence="7 8" key="1">
    <citation type="submission" date="2016-10" db="EMBL/GenBank/DDBJ databases">
        <authorList>
            <person name="de Groot N.N."/>
        </authorList>
    </citation>
    <scope>NUCLEOTIDE SEQUENCE [LARGE SCALE GENOMIC DNA]</scope>
    <source>
        <strain evidence="7 8">ATCC 35022</strain>
    </source>
</reference>
<keyword evidence="2" id="KW-0805">Transcription regulation</keyword>
<dbReference type="Gene3D" id="1.10.10.10">
    <property type="entry name" value="Winged helix-like DNA-binding domain superfamily/Winged helix DNA-binding domain"/>
    <property type="match status" value="1"/>
</dbReference>
<dbReference type="InterPro" id="IPR058163">
    <property type="entry name" value="LysR-type_TF_proteobact-type"/>
</dbReference>
<evidence type="ECO:0000256" key="4">
    <source>
        <dbReference type="ARBA" id="ARBA00023163"/>
    </source>
</evidence>
<organism evidence="7 8">
    <name type="scientific">Bauldia litoralis</name>
    <dbReference type="NCBI Taxonomy" id="665467"/>
    <lineage>
        <taxon>Bacteria</taxon>
        <taxon>Pseudomonadati</taxon>
        <taxon>Pseudomonadota</taxon>
        <taxon>Alphaproteobacteria</taxon>
        <taxon>Hyphomicrobiales</taxon>
        <taxon>Kaistiaceae</taxon>
        <taxon>Bauldia</taxon>
    </lineage>
</organism>
<feature type="domain" description="HTH lysR-type" evidence="6">
    <location>
        <begin position="1"/>
        <end position="58"/>
    </location>
</feature>
<evidence type="ECO:0000313" key="7">
    <source>
        <dbReference type="EMBL" id="SDB02284.1"/>
    </source>
</evidence>
<evidence type="ECO:0000259" key="6">
    <source>
        <dbReference type="PROSITE" id="PS50931"/>
    </source>
</evidence>
<dbReference type="RefSeq" id="WP_090874221.1">
    <property type="nucleotide sequence ID" value="NZ_FMXQ01000001.1"/>
</dbReference>
<dbReference type="EMBL" id="FMXQ01000001">
    <property type="protein sequence ID" value="SDB02284.1"/>
    <property type="molecule type" value="Genomic_DNA"/>
</dbReference>
<dbReference type="GO" id="GO:0006351">
    <property type="term" value="P:DNA-templated transcription"/>
    <property type="evidence" value="ECO:0007669"/>
    <property type="project" value="TreeGrafter"/>
</dbReference>
<dbReference type="InterPro" id="IPR000847">
    <property type="entry name" value="LysR_HTH_N"/>
</dbReference>
<evidence type="ECO:0000256" key="1">
    <source>
        <dbReference type="ARBA" id="ARBA00009437"/>
    </source>
</evidence>
<dbReference type="OrthoDB" id="9786526at2"/>
<dbReference type="InterPro" id="IPR036388">
    <property type="entry name" value="WH-like_DNA-bd_sf"/>
</dbReference>
<comment type="similarity">
    <text evidence="1">Belongs to the LysR transcriptional regulatory family.</text>
</comment>